<dbReference type="Gene3D" id="3.50.50.60">
    <property type="entry name" value="FAD/NAD(P)-binding domain"/>
    <property type="match status" value="1"/>
</dbReference>
<sequence>MGGVVSTVKILIAFSWSLNSSLSPLLKRIHSDPARPSSNPTKSFWLSHPHPHVATHQSPSLPSCVDVVVIGSGITGTAVAKTLLETAPSSLRVAMLDAREACSGATGRNGGHIKESAYLEYGALKKKYGREVAEEVVRFRLAHLEMLVGVAEAEGEAVVEGCGIRRCGTADVCFEERVWEDSKRRLEVFLGDFEDQRGLWVVHEAEEAREIYPFPSAIGAISSSAGSLWPYRLFTPILSRLLLSYPAHFTLDTSTPALSISAPTPSHPDHYLVSTPRGNILTRHIVHATNAHAAHLLPGLRGLIFPVRGHMSAQRPTDLPGGALDAERRSYTFLWAEGFDYLTQLPDPENTVMLGGGLFQSGEFGFGEIGERGDDGVSLLASAHVAGILQSVVGRPGCVCVDAVWTGSMGFTPDGMPWVGAVGEKFAGGRARPEGGGEWVVAGFCGEGMVNAWGCGVALGRMVGGEGAGEVGLPGPMVMTEERVGRADLMDLAREWFG</sequence>
<evidence type="ECO:0000313" key="2">
    <source>
        <dbReference type="EMBL" id="KAL0636143.1"/>
    </source>
</evidence>
<comment type="caution">
    <text evidence="2">The sequence shown here is derived from an EMBL/GenBank/DDBJ whole genome shotgun (WGS) entry which is preliminary data.</text>
</comment>
<accession>A0ABR3GJW6</accession>
<keyword evidence="3" id="KW-1185">Reference proteome</keyword>
<evidence type="ECO:0000259" key="1">
    <source>
        <dbReference type="Pfam" id="PF01266"/>
    </source>
</evidence>
<reference evidence="2 3" key="1">
    <citation type="submission" date="2024-02" db="EMBL/GenBank/DDBJ databases">
        <title>Discinaceae phylogenomics.</title>
        <authorList>
            <person name="Dirks A.C."/>
            <person name="James T.Y."/>
        </authorList>
    </citation>
    <scope>NUCLEOTIDE SEQUENCE [LARGE SCALE GENOMIC DNA]</scope>
    <source>
        <strain evidence="2 3">ACD0624</strain>
    </source>
</reference>
<dbReference type="InterPro" id="IPR036188">
    <property type="entry name" value="FAD/NAD-bd_sf"/>
</dbReference>
<gene>
    <name evidence="2" type="ORF">Q9L58_004932</name>
</gene>
<dbReference type="Pfam" id="PF01266">
    <property type="entry name" value="DAO"/>
    <property type="match status" value="1"/>
</dbReference>
<organism evidence="2 3">
    <name type="scientific">Discina gigas</name>
    <dbReference type="NCBI Taxonomy" id="1032678"/>
    <lineage>
        <taxon>Eukaryota</taxon>
        <taxon>Fungi</taxon>
        <taxon>Dikarya</taxon>
        <taxon>Ascomycota</taxon>
        <taxon>Pezizomycotina</taxon>
        <taxon>Pezizomycetes</taxon>
        <taxon>Pezizales</taxon>
        <taxon>Discinaceae</taxon>
        <taxon>Discina</taxon>
    </lineage>
</organism>
<dbReference type="EMBL" id="JBBBZM010000056">
    <property type="protein sequence ID" value="KAL0636143.1"/>
    <property type="molecule type" value="Genomic_DNA"/>
</dbReference>
<feature type="domain" description="FAD dependent oxidoreductase" evidence="1">
    <location>
        <begin position="66"/>
        <end position="459"/>
    </location>
</feature>
<protein>
    <recommendedName>
        <fullName evidence="1">FAD dependent oxidoreductase domain-containing protein</fullName>
    </recommendedName>
</protein>
<name>A0ABR3GJW6_9PEZI</name>
<dbReference type="PANTHER" id="PTHR13847">
    <property type="entry name" value="SARCOSINE DEHYDROGENASE-RELATED"/>
    <property type="match status" value="1"/>
</dbReference>
<dbReference type="PANTHER" id="PTHR13847:SF213">
    <property type="entry name" value="DEPENDENT OXIDOREDUCTASE, PUTATIVE-RELATED"/>
    <property type="match status" value="1"/>
</dbReference>
<evidence type="ECO:0000313" key="3">
    <source>
        <dbReference type="Proteomes" id="UP001447188"/>
    </source>
</evidence>
<dbReference type="InterPro" id="IPR006076">
    <property type="entry name" value="FAD-dep_OxRdtase"/>
</dbReference>
<dbReference type="Proteomes" id="UP001447188">
    <property type="component" value="Unassembled WGS sequence"/>
</dbReference>
<proteinExistence type="predicted"/>
<dbReference type="SUPFAM" id="SSF51905">
    <property type="entry name" value="FAD/NAD(P)-binding domain"/>
    <property type="match status" value="1"/>
</dbReference>
<dbReference type="Gene3D" id="3.30.9.10">
    <property type="entry name" value="D-Amino Acid Oxidase, subunit A, domain 2"/>
    <property type="match status" value="1"/>
</dbReference>